<dbReference type="Proteomes" id="UP000016662">
    <property type="component" value="Unassembled WGS sequence"/>
</dbReference>
<evidence type="ECO:0000313" key="6">
    <source>
        <dbReference type="Proteomes" id="UP000016662"/>
    </source>
</evidence>
<protein>
    <recommendedName>
        <fullName evidence="7">Toxin secretion/phage lysis holin</fullName>
    </recommendedName>
</protein>
<accession>U2KXJ2</accession>
<dbReference type="RefSeq" id="WP_021682039.1">
    <property type="nucleotide sequence ID" value="NZ_KI260392.1"/>
</dbReference>
<evidence type="ECO:0008006" key="7">
    <source>
        <dbReference type="Google" id="ProtNLM"/>
    </source>
</evidence>
<dbReference type="STRING" id="411473.RUMCAL_00616"/>
<sequence length="97" mass="10658">SKHTESGGLSSKAGWFGLAKKVCTLMLIVVAVRMDILLNTNYIRDAVCISFCLNELLSIVENTSLMGIPYPPAIKKAIDVLQTKIGRTEETTDKEDK</sequence>
<gene>
    <name evidence="5" type="ORF">RUMCAL_00616</name>
</gene>
<dbReference type="eggNOG" id="COG4824">
    <property type="taxonomic scope" value="Bacteria"/>
</dbReference>
<keyword evidence="3" id="KW-1133">Transmembrane helix</keyword>
<dbReference type="HOGENOM" id="CLU_125939_5_0_9"/>
<dbReference type="NCBIfam" id="TIGR01593">
    <property type="entry name" value="holin_tox_secr"/>
    <property type="match status" value="1"/>
</dbReference>
<evidence type="ECO:0000256" key="2">
    <source>
        <dbReference type="ARBA" id="ARBA00022692"/>
    </source>
</evidence>
<comment type="subcellular location">
    <subcellularLocation>
        <location evidence="1">Membrane</location>
        <topology evidence="1">Multi-pass membrane protein</topology>
    </subcellularLocation>
</comment>
<evidence type="ECO:0000313" key="5">
    <source>
        <dbReference type="EMBL" id="ERJ97007.1"/>
    </source>
</evidence>
<proteinExistence type="predicted"/>
<reference evidence="5 6" key="1">
    <citation type="submission" date="2013-07" db="EMBL/GenBank/DDBJ databases">
        <authorList>
            <person name="Weinstock G."/>
            <person name="Sodergren E."/>
            <person name="Wylie T."/>
            <person name="Fulton L."/>
            <person name="Fulton R."/>
            <person name="Fronick C."/>
            <person name="O'Laughlin M."/>
            <person name="Godfrey J."/>
            <person name="Miner T."/>
            <person name="Herter B."/>
            <person name="Appelbaum E."/>
            <person name="Cordes M."/>
            <person name="Lek S."/>
            <person name="Wollam A."/>
            <person name="Pepin K.H."/>
            <person name="Palsikar V.B."/>
            <person name="Mitreva M."/>
            <person name="Wilson R.K."/>
        </authorList>
    </citation>
    <scope>NUCLEOTIDE SEQUENCE [LARGE SCALE GENOMIC DNA]</scope>
    <source>
        <strain evidence="5 6">ATCC 27760</strain>
    </source>
</reference>
<dbReference type="EMBL" id="AWVF01000073">
    <property type="protein sequence ID" value="ERJ97007.1"/>
    <property type="molecule type" value="Genomic_DNA"/>
</dbReference>
<organism evidence="5 6">
    <name type="scientific">Ruminococcus callidus ATCC 27760</name>
    <dbReference type="NCBI Taxonomy" id="411473"/>
    <lineage>
        <taxon>Bacteria</taxon>
        <taxon>Bacillati</taxon>
        <taxon>Bacillota</taxon>
        <taxon>Clostridia</taxon>
        <taxon>Eubacteriales</taxon>
        <taxon>Oscillospiraceae</taxon>
        <taxon>Ruminococcus</taxon>
    </lineage>
</organism>
<evidence type="ECO:0000256" key="3">
    <source>
        <dbReference type="ARBA" id="ARBA00022989"/>
    </source>
</evidence>
<evidence type="ECO:0000256" key="1">
    <source>
        <dbReference type="ARBA" id="ARBA00004141"/>
    </source>
</evidence>
<name>U2KXJ2_9FIRM</name>
<keyword evidence="2" id="KW-0812">Transmembrane</keyword>
<evidence type="ECO:0000256" key="4">
    <source>
        <dbReference type="ARBA" id="ARBA00023136"/>
    </source>
</evidence>
<keyword evidence="6" id="KW-1185">Reference proteome</keyword>
<dbReference type="InterPro" id="IPR006480">
    <property type="entry name" value="Phage_holin_4_1"/>
</dbReference>
<dbReference type="Pfam" id="PF05105">
    <property type="entry name" value="Phage_holin_4_1"/>
    <property type="match status" value="1"/>
</dbReference>
<dbReference type="PATRIC" id="fig|411473.3.peg.484"/>
<feature type="non-terminal residue" evidence="5">
    <location>
        <position position="1"/>
    </location>
</feature>
<keyword evidence="4" id="KW-0472">Membrane</keyword>
<comment type="caution">
    <text evidence="5">The sequence shown here is derived from an EMBL/GenBank/DDBJ whole genome shotgun (WGS) entry which is preliminary data.</text>
</comment>
<dbReference type="AlphaFoldDB" id="U2KXJ2"/>
<dbReference type="GO" id="GO:0016020">
    <property type="term" value="C:membrane"/>
    <property type="evidence" value="ECO:0007669"/>
    <property type="project" value="UniProtKB-SubCell"/>
</dbReference>